<dbReference type="Proteomes" id="UP000010523">
    <property type="component" value="Unassembled WGS sequence"/>
</dbReference>
<dbReference type="NCBIfam" id="TIGR00176">
    <property type="entry name" value="mobB"/>
    <property type="match status" value="1"/>
</dbReference>
<dbReference type="InterPro" id="IPR004435">
    <property type="entry name" value="MobB_dom"/>
</dbReference>
<dbReference type="Pfam" id="PF03205">
    <property type="entry name" value="MobB"/>
    <property type="match status" value="1"/>
</dbReference>
<dbReference type="PATRIC" id="fig|997296.3.peg.667"/>
<dbReference type="eggNOG" id="COG1763">
    <property type="taxonomic scope" value="Bacteria"/>
</dbReference>
<dbReference type="InterPro" id="IPR052539">
    <property type="entry name" value="MGD_biosynthesis_adapter"/>
</dbReference>
<reference evidence="2 3" key="1">
    <citation type="journal article" date="2012" name="Appl. Environ. Microbiol.">
        <title>Genome Sequence of Thermotolerant Bacillus methanolicus: Features and Regulation Related to Methylotrophy and Production of L-Lysine and L-Glutamate from Methanol.</title>
        <authorList>
            <person name="Heggeset T.M."/>
            <person name="Krog A."/>
            <person name="Balzer S."/>
            <person name="Wentzel A."/>
            <person name="Ellingsen T.E."/>
            <person name="Brautaset T."/>
        </authorList>
    </citation>
    <scope>NUCLEOTIDE SEQUENCE [LARGE SCALE GENOMIC DNA]</scope>
    <source>
        <strain evidence="2 3">PB1</strain>
    </source>
</reference>
<dbReference type="InterPro" id="IPR027417">
    <property type="entry name" value="P-loop_NTPase"/>
</dbReference>
<evidence type="ECO:0000259" key="1">
    <source>
        <dbReference type="Pfam" id="PF03205"/>
    </source>
</evidence>
<organism evidence="2 3">
    <name type="scientific">Bacillus methanolicus PB1</name>
    <dbReference type="NCBI Taxonomy" id="997296"/>
    <lineage>
        <taxon>Bacteria</taxon>
        <taxon>Bacillati</taxon>
        <taxon>Bacillota</taxon>
        <taxon>Bacilli</taxon>
        <taxon>Bacillales</taxon>
        <taxon>Bacillaceae</taxon>
        <taxon>Bacillus</taxon>
    </lineage>
</organism>
<dbReference type="PANTHER" id="PTHR40072:SF1">
    <property type="entry name" value="MOLYBDOPTERIN-GUANINE DINUCLEOTIDE BIOSYNTHESIS ADAPTER PROTEIN"/>
    <property type="match status" value="1"/>
</dbReference>
<dbReference type="SUPFAM" id="SSF52540">
    <property type="entry name" value="P-loop containing nucleoside triphosphate hydrolases"/>
    <property type="match status" value="1"/>
</dbReference>
<dbReference type="AlphaFoldDB" id="I3E5V6"/>
<dbReference type="GO" id="GO:0005525">
    <property type="term" value="F:GTP binding"/>
    <property type="evidence" value="ECO:0007669"/>
    <property type="project" value="InterPro"/>
</dbReference>
<dbReference type="EMBL" id="AFEU01000001">
    <property type="protein sequence ID" value="EIJ81877.1"/>
    <property type="molecule type" value="Genomic_DNA"/>
</dbReference>
<protein>
    <submittedName>
        <fullName evidence="2">Molybdopterin-guanine dinucleotide biosynthesis protein B</fullName>
    </submittedName>
</protein>
<evidence type="ECO:0000313" key="3">
    <source>
        <dbReference type="Proteomes" id="UP000010523"/>
    </source>
</evidence>
<dbReference type="STRING" id="997296.PB1_03020"/>
<sequence>MVSPVVFQIAGFQNSGKTTFMTKLIKELSIEKHRVATIKHHGHGGKPDVIKNKDSSKHAAAGAEATLVEGEGSILLHAENTTLTLKDQIALLSFFNPDVILIEGHKKAEFEKAVIIRDDADLPLIKGLENIKLILCRDSQLALMLAEKQNIPVFSMGNDSGLHWLLHYLKSRIIANRNSN</sequence>
<keyword evidence="3" id="KW-1185">Reference proteome</keyword>
<name>I3E5V6_BACMT</name>
<dbReference type="OrthoDB" id="9786803at2"/>
<dbReference type="GO" id="GO:0006777">
    <property type="term" value="P:Mo-molybdopterin cofactor biosynthetic process"/>
    <property type="evidence" value="ECO:0007669"/>
    <property type="project" value="InterPro"/>
</dbReference>
<accession>I3E5V6</accession>
<proteinExistence type="predicted"/>
<dbReference type="Gene3D" id="3.40.50.300">
    <property type="entry name" value="P-loop containing nucleotide triphosphate hydrolases"/>
    <property type="match status" value="1"/>
</dbReference>
<dbReference type="PANTHER" id="PTHR40072">
    <property type="entry name" value="MOLYBDOPTERIN-GUANINE DINUCLEOTIDE BIOSYNTHESIS ADAPTER PROTEIN-RELATED"/>
    <property type="match status" value="1"/>
</dbReference>
<evidence type="ECO:0000313" key="2">
    <source>
        <dbReference type="EMBL" id="EIJ81877.1"/>
    </source>
</evidence>
<gene>
    <name evidence="2" type="ORF">PB1_03020</name>
</gene>
<comment type="caution">
    <text evidence="2">The sequence shown here is derived from an EMBL/GenBank/DDBJ whole genome shotgun (WGS) entry which is preliminary data.</text>
</comment>
<feature type="domain" description="Molybdopterin-guanine dinucleotide biosynthesis protein B (MobB)" evidence="1">
    <location>
        <begin position="6"/>
        <end position="124"/>
    </location>
</feature>